<accession>A0A6M3K5U6</accession>
<evidence type="ECO:0000313" key="1">
    <source>
        <dbReference type="EMBL" id="QJA76235.1"/>
    </source>
</evidence>
<name>A0A6M3K5U6_9ZZZZ</name>
<gene>
    <name evidence="1" type="ORF">MM415A01551_0003</name>
</gene>
<protein>
    <submittedName>
        <fullName evidence="1">Uncharacterized protein</fullName>
    </submittedName>
</protein>
<proteinExistence type="predicted"/>
<reference evidence="1" key="1">
    <citation type="submission" date="2020-03" db="EMBL/GenBank/DDBJ databases">
        <title>The deep terrestrial virosphere.</title>
        <authorList>
            <person name="Holmfeldt K."/>
            <person name="Nilsson E."/>
            <person name="Simone D."/>
            <person name="Lopez-Fernandez M."/>
            <person name="Wu X."/>
            <person name="de Brujin I."/>
            <person name="Lundin D."/>
            <person name="Andersson A."/>
            <person name="Bertilsson S."/>
            <person name="Dopson M."/>
        </authorList>
    </citation>
    <scope>NUCLEOTIDE SEQUENCE</scope>
    <source>
        <strain evidence="1">MM415A01551</strain>
    </source>
</reference>
<organism evidence="1">
    <name type="scientific">viral metagenome</name>
    <dbReference type="NCBI Taxonomy" id="1070528"/>
    <lineage>
        <taxon>unclassified sequences</taxon>
        <taxon>metagenomes</taxon>
        <taxon>organismal metagenomes</taxon>
    </lineage>
</organism>
<dbReference type="AlphaFoldDB" id="A0A6M3K5U6"/>
<dbReference type="EMBL" id="MT142213">
    <property type="protein sequence ID" value="QJA76235.1"/>
    <property type="molecule type" value="Genomic_DNA"/>
</dbReference>
<sequence length="344" mass="37883">MSESTLQITFTELETETGRFLGYDRTVGNWSAAQVLDLAAILKRGLRQFYFPPRTPSQLARGEEAHRWSFLRPRATLDIWDDLISDDAITATATYASPVSTVTASGAAFYPSMEEKSLVFVTSGSSYVIDSYVSATQVKVTGDASAETGVITVDSEDIFTLPWDFGGMVGDGRFKFDNSENRISGIDLTTDVKIGLLRQASISAGTPYLAAIVPLTTAGAQGQRWGAQFYPPPNDVLTLHYRYYILPGALVDSTAEYPYGSVPHSEAILESCLAIAEIREKDDATTTHRERFMELLQGSIDHDRQYGETVQQYGYNGDNSDGPDGPAEQLSRHYSLLQYDGQTW</sequence>